<sequence length="112" mass="13054">MEDNRKAVFIIIRPQDNRITNLAPKQELRFQMTAYGFSIPKRKVEIISLLTRSRQEAAILVALNEADRQSHKHSCPYRQSVAKERAGSIQTKSSTLYYRLHVRKRNCVKQIV</sequence>
<keyword evidence="2" id="KW-1185">Reference proteome</keyword>
<name>A0AAV1GVW9_XYRNO</name>
<gene>
    <name evidence="1" type="ORF">XNOV1_A035465</name>
</gene>
<dbReference type="Proteomes" id="UP001178508">
    <property type="component" value="Chromosome 17"/>
</dbReference>
<dbReference type="EMBL" id="OY660880">
    <property type="protein sequence ID" value="CAJ1077381.1"/>
    <property type="molecule type" value="Genomic_DNA"/>
</dbReference>
<proteinExistence type="predicted"/>
<dbReference type="AlphaFoldDB" id="A0AAV1GVW9"/>
<protein>
    <submittedName>
        <fullName evidence="1">Uncharacterized protein</fullName>
    </submittedName>
</protein>
<evidence type="ECO:0000313" key="1">
    <source>
        <dbReference type="EMBL" id="CAJ1077381.1"/>
    </source>
</evidence>
<reference evidence="1" key="1">
    <citation type="submission" date="2023-08" db="EMBL/GenBank/DDBJ databases">
        <authorList>
            <person name="Alioto T."/>
            <person name="Alioto T."/>
            <person name="Gomez Garrido J."/>
        </authorList>
    </citation>
    <scope>NUCLEOTIDE SEQUENCE</scope>
</reference>
<evidence type="ECO:0000313" key="2">
    <source>
        <dbReference type="Proteomes" id="UP001178508"/>
    </source>
</evidence>
<organism evidence="1 2">
    <name type="scientific">Xyrichtys novacula</name>
    <name type="common">Pearly razorfish</name>
    <name type="synonym">Hemipteronotus novacula</name>
    <dbReference type="NCBI Taxonomy" id="13765"/>
    <lineage>
        <taxon>Eukaryota</taxon>
        <taxon>Metazoa</taxon>
        <taxon>Chordata</taxon>
        <taxon>Craniata</taxon>
        <taxon>Vertebrata</taxon>
        <taxon>Euteleostomi</taxon>
        <taxon>Actinopterygii</taxon>
        <taxon>Neopterygii</taxon>
        <taxon>Teleostei</taxon>
        <taxon>Neoteleostei</taxon>
        <taxon>Acanthomorphata</taxon>
        <taxon>Eupercaria</taxon>
        <taxon>Labriformes</taxon>
        <taxon>Labridae</taxon>
        <taxon>Xyrichtys</taxon>
    </lineage>
</organism>
<accession>A0AAV1GVW9</accession>